<evidence type="ECO:0000313" key="2">
    <source>
        <dbReference type="EMBL" id="SFN82146.1"/>
    </source>
</evidence>
<accession>A0A1I5C5M7</accession>
<sequence length="221" mass="25700">MDKSIKILFLICLIGIAFACESTSEKNETEVMVDSSDLLDDFPTKLDLVFAQKSEWYEHWAQKLGRFEADDFELMLSDTLEGFEMPEKNPILPSDPLFPYQFPHPGGNGVMDIYSYKIEAQDELDSPFLNPDSEVVWYKADGMKERLLFMGPSGAFEEGLWLSEEEFIVLGFFQEVEGFRPLVWLIRPNENLVYQFRMKKVTSDYKIESYLNKKIKKVELI</sequence>
<gene>
    <name evidence="2" type="ORF">SAMN04488519_102159</name>
</gene>
<protein>
    <recommendedName>
        <fullName evidence="4">Bifunctional isocitrate dehydrogenase kinase/phosphatase</fullName>
    </recommendedName>
</protein>
<dbReference type="STRING" id="226506.SAMN04488519_102159"/>
<evidence type="ECO:0008006" key="4">
    <source>
        <dbReference type="Google" id="ProtNLM"/>
    </source>
</evidence>
<name>A0A1I5C5M7_9BACT</name>
<keyword evidence="1" id="KW-0732">Signal</keyword>
<dbReference type="RefSeq" id="WP_091650102.1">
    <property type="nucleotide sequence ID" value="NZ_FOVW01000002.1"/>
</dbReference>
<dbReference type="PROSITE" id="PS51257">
    <property type="entry name" value="PROKAR_LIPOPROTEIN"/>
    <property type="match status" value="1"/>
</dbReference>
<evidence type="ECO:0000256" key="1">
    <source>
        <dbReference type="SAM" id="SignalP"/>
    </source>
</evidence>
<organism evidence="2 3">
    <name type="scientific">Algoriphagus ornithinivorans</name>
    <dbReference type="NCBI Taxonomy" id="226506"/>
    <lineage>
        <taxon>Bacteria</taxon>
        <taxon>Pseudomonadati</taxon>
        <taxon>Bacteroidota</taxon>
        <taxon>Cytophagia</taxon>
        <taxon>Cytophagales</taxon>
        <taxon>Cyclobacteriaceae</taxon>
        <taxon>Algoriphagus</taxon>
    </lineage>
</organism>
<feature type="signal peptide" evidence="1">
    <location>
        <begin position="1"/>
        <end position="19"/>
    </location>
</feature>
<evidence type="ECO:0000313" key="3">
    <source>
        <dbReference type="Proteomes" id="UP000199564"/>
    </source>
</evidence>
<dbReference type="EMBL" id="FOVW01000002">
    <property type="protein sequence ID" value="SFN82146.1"/>
    <property type="molecule type" value="Genomic_DNA"/>
</dbReference>
<reference evidence="3" key="1">
    <citation type="submission" date="2016-10" db="EMBL/GenBank/DDBJ databases">
        <authorList>
            <person name="Varghese N."/>
            <person name="Submissions S."/>
        </authorList>
    </citation>
    <scope>NUCLEOTIDE SEQUENCE [LARGE SCALE GENOMIC DNA]</scope>
    <source>
        <strain evidence="3">DSM 15282</strain>
    </source>
</reference>
<dbReference type="AlphaFoldDB" id="A0A1I5C5M7"/>
<feature type="chain" id="PRO_5011790955" description="Bifunctional isocitrate dehydrogenase kinase/phosphatase" evidence="1">
    <location>
        <begin position="20"/>
        <end position="221"/>
    </location>
</feature>
<proteinExistence type="predicted"/>
<keyword evidence="3" id="KW-1185">Reference proteome</keyword>
<dbReference type="Proteomes" id="UP000199564">
    <property type="component" value="Unassembled WGS sequence"/>
</dbReference>